<dbReference type="Pfam" id="PF11355">
    <property type="entry name" value="DUF3157"/>
    <property type="match status" value="1"/>
</dbReference>
<evidence type="ECO:0000313" key="2">
    <source>
        <dbReference type="EMBL" id="PSW04330.1"/>
    </source>
</evidence>
<feature type="signal peptide" evidence="1">
    <location>
        <begin position="1"/>
        <end position="22"/>
    </location>
</feature>
<gene>
    <name evidence="2" type="ORF">C9I89_13465</name>
</gene>
<dbReference type="AlphaFoldDB" id="A0A2T3MWI3"/>
<evidence type="ECO:0000313" key="3">
    <source>
        <dbReference type="Proteomes" id="UP000240904"/>
    </source>
</evidence>
<reference evidence="2 3" key="1">
    <citation type="submission" date="2018-03" db="EMBL/GenBank/DDBJ databases">
        <title>Whole genome sequencing of Histamine producing bacteria.</title>
        <authorList>
            <person name="Butler K."/>
        </authorList>
    </citation>
    <scope>NUCLEOTIDE SEQUENCE [LARGE SCALE GENOMIC DNA]</scope>
    <source>
        <strain evidence="2 3">DSM 16190</strain>
    </source>
</reference>
<feature type="chain" id="PRO_5015401796" evidence="1">
    <location>
        <begin position="23"/>
        <end position="211"/>
    </location>
</feature>
<name>A0A2T3MWI3_9GAMM</name>
<comment type="caution">
    <text evidence="2">The sequence shown here is derived from an EMBL/GenBank/DDBJ whole genome shotgun (WGS) entry which is preliminary data.</text>
</comment>
<organism evidence="2 3">
    <name type="scientific">Photobacterium lipolyticum</name>
    <dbReference type="NCBI Taxonomy" id="266810"/>
    <lineage>
        <taxon>Bacteria</taxon>
        <taxon>Pseudomonadati</taxon>
        <taxon>Pseudomonadota</taxon>
        <taxon>Gammaproteobacteria</taxon>
        <taxon>Vibrionales</taxon>
        <taxon>Vibrionaceae</taxon>
        <taxon>Photobacterium</taxon>
    </lineage>
</organism>
<dbReference type="Proteomes" id="UP000240904">
    <property type="component" value="Unassembled WGS sequence"/>
</dbReference>
<keyword evidence="3" id="KW-1185">Reference proteome</keyword>
<dbReference type="RefSeq" id="WP_107283859.1">
    <property type="nucleotide sequence ID" value="NZ_PYMC01000009.1"/>
</dbReference>
<dbReference type="InterPro" id="IPR021501">
    <property type="entry name" value="DUF3157"/>
</dbReference>
<dbReference type="OrthoDB" id="5593708at2"/>
<keyword evidence="1" id="KW-0732">Signal</keyword>
<sequence>MKTMTRLCGVLVALATTGNAWGADQIVNLQDGRQVVLHDDFTWQYVAPVIESPKAVGKTQADVKVGTDSAKPAVMAIPVATASPAGIPVATAQKAVRVELGVSKNIQQLSKSGIDVLLQSARYENGELVIPTMLTNQGTGSVVSVVLKVKLMSENGRELASEDLPIWSSIKRVPETYFRPKTQQEGKPVKLPVPEASAYFISAEIIEVEHW</sequence>
<proteinExistence type="predicted"/>
<evidence type="ECO:0000256" key="1">
    <source>
        <dbReference type="SAM" id="SignalP"/>
    </source>
</evidence>
<protein>
    <submittedName>
        <fullName evidence="2">DUF3157 domain-containing protein</fullName>
    </submittedName>
</protein>
<accession>A0A2T3MWI3</accession>
<dbReference type="EMBL" id="PYMC01000009">
    <property type="protein sequence ID" value="PSW04330.1"/>
    <property type="molecule type" value="Genomic_DNA"/>
</dbReference>